<dbReference type="PANTHER" id="PTHR24020:SF84">
    <property type="entry name" value="VWFA DOMAIN-CONTAINING PROTEIN"/>
    <property type="match status" value="1"/>
</dbReference>
<dbReference type="PROSITE" id="PS50923">
    <property type="entry name" value="SUSHI"/>
    <property type="match status" value="1"/>
</dbReference>
<dbReference type="InterPro" id="IPR000436">
    <property type="entry name" value="Sushi_SCR_CCP_dom"/>
</dbReference>
<proteinExistence type="predicted"/>
<keyword evidence="2" id="KW-0768">Sushi</keyword>
<dbReference type="InterPro" id="IPR036465">
    <property type="entry name" value="vWFA_dom_sf"/>
</dbReference>
<evidence type="ECO:0000259" key="4">
    <source>
        <dbReference type="PROSITE" id="PS50923"/>
    </source>
</evidence>
<dbReference type="PROSITE" id="PS50234">
    <property type="entry name" value="VWFA"/>
    <property type="match status" value="1"/>
</dbReference>
<comment type="caution">
    <text evidence="5">The sequence shown here is derived from an EMBL/GenBank/DDBJ whole genome shotgun (WGS) entry which is preliminary data.</text>
</comment>
<comment type="caution">
    <text evidence="2">Lacks conserved residue(s) required for the propagation of feature annotation.</text>
</comment>
<sequence>MFKSHQKQFGVTKKTQAINSIYLNRQPCWLLSQAVGKNFPLKVVSERKQKTMKIVTTLLVLGVCVFAPAKINAGADSSGKETCDESNSEKTTCAALPDKLVNGNFTCTNFNVEGSVCEFHCSKNNFFLHPPTSIESTCLSTGKWSKPIPCCAQPCPPYLVLDMAVLIHRSNYDDFDSINAINAELIPRLKMGEGGLHYARMYFSGKIHEPRILFKNSAKMTSIEVLQKVNREFHFNNTDDGRVNIGAALRYVKDNVFGVEGDRPDVPNVLFVSTDSNSDDDVVEAAQALKDAGVLINSAFYAREGVVPNDQMLIDIASDPRLITRNEKNPASSYYQKRVQNFLQQSCYSTCKTYA</sequence>
<dbReference type="PANTHER" id="PTHR24020">
    <property type="entry name" value="COLLAGEN ALPHA"/>
    <property type="match status" value="1"/>
</dbReference>
<dbReference type="Gene3D" id="2.10.70.10">
    <property type="entry name" value="Complement Module, domain 1"/>
    <property type="match status" value="1"/>
</dbReference>
<accession>A0ABP0FNN7</accession>
<dbReference type="InterPro" id="IPR050525">
    <property type="entry name" value="ECM_Assembly_Org"/>
</dbReference>
<dbReference type="CDD" id="cd00033">
    <property type="entry name" value="CCP"/>
    <property type="match status" value="1"/>
</dbReference>
<evidence type="ECO:0000256" key="2">
    <source>
        <dbReference type="PROSITE-ProRule" id="PRU00302"/>
    </source>
</evidence>
<feature type="domain" description="VWFA" evidence="3">
    <location>
        <begin position="156"/>
        <end position="339"/>
    </location>
</feature>
<keyword evidence="1" id="KW-1015">Disulfide bond</keyword>
<name>A0ABP0FNN7_CLALP</name>
<evidence type="ECO:0000313" key="5">
    <source>
        <dbReference type="EMBL" id="CAK8680301.1"/>
    </source>
</evidence>
<dbReference type="Proteomes" id="UP001642483">
    <property type="component" value="Unassembled WGS sequence"/>
</dbReference>
<evidence type="ECO:0000256" key="1">
    <source>
        <dbReference type="ARBA" id="ARBA00023157"/>
    </source>
</evidence>
<dbReference type="SMART" id="SM00032">
    <property type="entry name" value="CCP"/>
    <property type="match status" value="1"/>
</dbReference>
<dbReference type="EMBL" id="CAWYQH010000068">
    <property type="protein sequence ID" value="CAK8680301.1"/>
    <property type="molecule type" value="Genomic_DNA"/>
</dbReference>
<dbReference type="Gene3D" id="3.40.50.410">
    <property type="entry name" value="von Willebrand factor, type A domain"/>
    <property type="match status" value="1"/>
</dbReference>
<evidence type="ECO:0000313" key="6">
    <source>
        <dbReference type="Proteomes" id="UP001642483"/>
    </source>
</evidence>
<dbReference type="CDD" id="cd01450">
    <property type="entry name" value="vWFA_subfamily_ECM"/>
    <property type="match status" value="1"/>
</dbReference>
<organism evidence="5 6">
    <name type="scientific">Clavelina lepadiformis</name>
    <name type="common">Light-bulb sea squirt</name>
    <name type="synonym">Ascidia lepadiformis</name>
    <dbReference type="NCBI Taxonomy" id="159417"/>
    <lineage>
        <taxon>Eukaryota</taxon>
        <taxon>Metazoa</taxon>
        <taxon>Chordata</taxon>
        <taxon>Tunicata</taxon>
        <taxon>Ascidiacea</taxon>
        <taxon>Aplousobranchia</taxon>
        <taxon>Clavelinidae</taxon>
        <taxon>Clavelina</taxon>
    </lineage>
</organism>
<reference evidence="5 6" key="1">
    <citation type="submission" date="2024-02" db="EMBL/GenBank/DDBJ databases">
        <authorList>
            <person name="Daric V."/>
            <person name="Darras S."/>
        </authorList>
    </citation>
    <scope>NUCLEOTIDE SEQUENCE [LARGE SCALE GENOMIC DNA]</scope>
</reference>
<keyword evidence="6" id="KW-1185">Reference proteome</keyword>
<protein>
    <submittedName>
        <fullName evidence="5">Uncharacterized protein</fullName>
    </submittedName>
</protein>
<dbReference type="InterPro" id="IPR002035">
    <property type="entry name" value="VWF_A"/>
</dbReference>
<dbReference type="Pfam" id="PF00092">
    <property type="entry name" value="VWA"/>
    <property type="match status" value="1"/>
</dbReference>
<evidence type="ECO:0000259" key="3">
    <source>
        <dbReference type="PROSITE" id="PS50234"/>
    </source>
</evidence>
<gene>
    <name evidence="5" type="ORF">CVLEPA_LOCUS10569</name>
</gene>
<feature type="domain" description="Sushi" evidence="4">
    <location>
        <begin position="91"/>
        <end position="153"/>
    </location>
</feature>
<dbReference type="SUPFAM" id="SSF53300">
    <property type="entry name" value="vWA-like"/>
    <property type="match status" value="1"/>
</dbReference>